<sequence>MKVVKNMASDAEILIEYIKKRRHEILNDLQVVLGYAQLGKYDKVIEHLRITIENLNKDREIFNFDNVEDIVKNIKG</sequence>
<dbReference type="STRING" id="2325.TKV_c09290"/>
<evidence type="ECO:0000259" key="4">
    <source>
        <dbReference type="Pfam" id="PF14689"/>
    </source>
</evidence>
<dbReference type="InterPro" id="IPR039506">
    <property type="entry name" value="SPOB_a"/>
</dbReference>
<dbReference type="Gene3D" id="1.10.287.130">
    <property type="match status" value="1"/>
</dbReference>
<evidence type="ECO:0000256" key="1">
    <source>
        <dbReference type="ARBA" id="ARBA00022553"/>
    </source>
</evidence>
<dbReference type="EMBL" id="CP009170">
    <property type="protein sequence ID" value="AIS52108.1"/>
    <property type="molecule type" value="Genomic_DNA"/>
</dbReference>
<evidence type="ECO:0000313" key="6">
    <source>
        <dbReference type="Proteomes" id="UP000029669"/>
    </source>
</evidence>
<dbReference type="HOGENOM" id="CLU_2653311_0_0_9"/>
<evidence type="ECO:0000256" key="2">
    <source>
        <dbReference type="ARBA" id="ARBA00022679"/>
    </source>
</evidence>
<dbReference type="GO" id="GO:0000155">
    <property type="term" value="F:phosphorelay sensor kinase activity"/>
    <property type="evidence" value="ECO:0007669"/>
    <property type="project" value="InterPro"/>
</dbReference>
<accession>A0A097AQM8</accession>
<keyword evidence="2" id="KW-0808">Transferase</keyword>
<dbReference type="AlphaFoldDB" id="A0A097AQM8"/>
<keyword evidence="6" id="KW-1185">Reference proteome</keyword>
<dbReference type="eggNOG" id="COG3290">
    <property type="taxonomic scope" value="Bacteria"/>
</dbReference>
<keyword evidence="1" id="KW-0597">Phosphoprotein</keyword>
<evidence type="ECO:0000313" key="5">
    <source>
        <dbReference type="EMBL" id="AIS52108.1"/>
    </source>
</evidence>
<protein>
    <recommendedName>
        <fullName evidence="4">SpoOB alpha-helical domain-containing protein</fullName>
    </recommendedName>
</protein>
<reference evidence="6" key="1">
    <citation type="journal article" date="2015" name="Genome Announc.">
        <title>Whole-Genome Sequences of 80 Environmental and Clinical Isolates of Burkholderia pseudomallei.</title>
        <authorList>
            <person name="Johnson S.L."/>
            <person name="Baker A.L."/>
            <person name="Chain P.S."/>
            <person name="Currie B.J."/>
            <person name="Daligault H.E."/>
            <person name="Davenport K.W."/>
            <person name="Davis C.B."/>
            <person name="Inglis T.J."/>
            <person name="Kaestli M."/>
            <person name="Koren S."/>
            <person name="Mayo M."/>
            <person name="Merritt A.J."/>
            <person name="Price E.P."/>
            <person name="Sarovich D.S."/>
            <person name="Warner J."/>
            <person name="Rosovitz M.J."/>
        </authorList>
    </citation>
    <scope>NUCLEOTIDE SEQUENCE [LARGE SCALE GENOMIC DNA]</scope>
    <source>
        <strain evidence="6">DSM 2030</strain>
    </source>
</reference>
<dbReference type="SUPFAM" id="SSF55890">
    <property type="entry name" value="Sporulation response regulatory protein Spo0B"/>
    <property type="match status" value="1"/>
</dbReference>
<proteinExistence type="predicted"/>
<dbReference type="Pfam" id="PF14689">
    <property type="entry name" value="SPOB_a"/>
    <property type="match status" value="1"/>
</dbReference>
<evidence type="ECO:0000256" key="3">
    <source>
        <dbReference type="ARBA" id="ARBA00022777"/>
    </source>
</evidence>
<name>A0A097AQM8_THEKI</name>
<feature type="domain" description="SpoOB alpha-helical" evidence="4">
    <location>
        <begin position="9"/>
        <end position="63"/>
    </location>
</feature>
<gene>
    <name evidence="5" type="ORF">TKV_c09290</name>
</gene>
<dbReference type="Proteomes" id="UP000029669">
    <property type="component" value="Chromosome"/>
</dbReference>
<keyword evidence="3" id="KW-0418">Kinase</keyword>
<dbReference type="KEGG" id="tki:TKV_c09290"/>
<organism evidence="5 6">
    <name type="scientific">Thermoanaerobacter kivui</name>
    <name type="common">Acetogenium kivui</name>
    <dbReference type="NCBI Taxonomy" id="2325"/>
    <lineage>
        <taxon>Bacteria</taxon>
        <taxon>Bacillati</taxon>
        <taxon>Bacillota</taxon>
        <taxon>Clostridia</taxon>
        <taxon>Thermoanaerobacterales</taxon>
        <taxon>Thermoanaerobacteraceae</taxon>
        <taxon>Thermoanaerobacter</taxon>
    </lineage>
</organism>
<dbReference type="InterPro" id="IPR016120">
    <property type="entry name" value="Sig_transdc_His_kin_SpoOB"/>
</dbReference>